<keyword evidence="3" id="KW-0411">Iron-sulfur</keyword>
<proteinExistence type="predicted"/>
<dbReference type="Proteomes" id="UP001162741">
    <property type="component" value="Chromosome"/>
</dbReference>
<dbReference type="SUPFAM" id="SSF54862">
    <property type="entry name" value="4Fe-4S ferredoxins"/>
    <property type="match status" value="1"/>
</dbReference>
<evidence type="ECO:0000313" key="6">
    <source>
        <dbReference type="Proteomes" id="UP001162741"/>
    </source>
</evidence>
<sequence length="306" mass="32851">MGLIPQYYDAGKAVFKVTQTGRIMTVDSIECIVCGECEYTCPYGAINLVSSGVTGTDNVFYVTNETLFFYANACVGCELCTAPVCPTNAIYFEDEDPQGPGGDSFPGFPEIIDGVPEDECTKPGVLKALTLSEYTVGALYSLYQEVIGELEDVTITVIVAPLPGNLAGNTVVQTTGPTGHTTITITISPILACSSQEDIASTVLHELLHAIFRMKDILGEPGFPTNQHHELMASTYFDTLKNALMNIFPTLPSSAAEALTWEGLSASTLWQQKTYQEQQAILSLGDNYQMGGSLGQRCPTPPANCL</sequence>
<evidence type="ECO:0000313" key="5">
    <source>
        <dbReference type="EMBL" id="UYQ94448.1"/>
    </source>
</evidence>
<dbReference type="Gene3D" id="3.30.70.20">
    <property type="match status" value="2"/>
</dbReference>
<dbReference type="RefSeq" id="WP_264282332.1">
    <property type="nucleotide sequence ID" value="NZ_CP107006.1"/>
</dbReference>
<evidence type="ECO:0000256" key="3">
    <source>
        <dbReference type="ARBA" id="ARBA00023014"/>
    </source>
</evidence>
<dbReference type="Pfam" id="PF12838">
    <property type="entry name" value="Fer4_7"/>
    <property type="match status" value="1"/>
</dbReference>
<evidence type="ECO:0000256" key="2">
    <source>
        <dbReference type="ARBA" id="ARBA00023004"/>
    </source>
</evidence>
<feature type="domain" description="4Fe-4S ferredoxin-type" evidence="4">
    <location>
        <begin position="65"/>
        <end position="95"/>
    </location>
</feature>
<accession>A0ABY6J453</accession>
<reference evidence="5" key="1">
    <citation type="submission" date="2022-10" db="EMBL/GenBank/DDBJ databases">
        <title>Chitinophaga sp. nov., isolated from soil.</title>
        <authorList>
            <person name="Jeon C.O."/>
        </authorList>
    </citation>
    <scope>NUCLEOTIDE SEQUENCE</scope>
    <source>
        <strain evidence="5">R8</strain>
    </source>
</reference>
<organism evidence="5 6">
    <name type="scientific">Chitinophaga horti</name>
    <dbReference type="NCBI Taxonomy" id="2920382"/>
    <lineage>
        <taxon>Bacteria</taxon>
        <taxon>Pseudomonadati</taxon>
        <taxon>Bacteroidota</taxon>
        <taxon>Chitinophagia</taxon>
        <taxon>Chitinophagales</taxon>
        <taxon>Chitinophagaceae</taxon>
        <taxon>Chitinophaga</taxon>
    </lineage>
</organism>
<keyword evidence="1" id="KW-0479">Metal-binding</keyword>
<name>A0ABY6J453_9BACT</name>
<dbReference type="InterPro" id="IPR017900">
    <property type="entry name" value="4Fe4S_Fe_S_CS"/>
</dbReference>
<gene>
    <name evidence="5" type="ORF">MKQ68_05010</name>
</gene>
<dbReference type="PROSITE" id="PS00198">
    <property type="entry name" value="4FE4S_FER_1"/>
    <property type="match status" value="1"/>
</dbReference>
<evidence type="ECO:0000256" key="1">
    <source>
        <dbReference type="ARBA" id="ARBA00022723"/>
    </source>
</evidence>
<dbReference type="PROSITE" id="PS51379">
    <property type="entry name" value="4FE4S_FER_2"/>
    <property type="match status" value="2"/>
</dbReference>
<keyword evidence="2" id="KW-0408">Iron</keyword>
<dbReference type="InterPro" id="IPR017896">
    <property type="entry name" value="4Fe4S_Fe-S-bd"/>
</dbReference>
<evidence type="ECO:0000259" key="4">
    <source>
        <dbReference type="PROSITE" id="PS51379"/>
    </source>
</evidence>
<protein>
    <submittedName>
        <fullName evidence="5">4Fe-4S binding protein</fullName>
    </submittedName>
</protein>
<dbReference type="EMBL" id="CP107006">
    <property type="protein sequence ID" value="UYQ94448.1"/>
    <property type="molecule type" value="Genomic_DNA"/>
</dbReference>
<keyword evidence="6" id="KW-1185">Reference proteome</keyword>
<feature type="domain" description="4Fe-4S ferredoxin-type" evidence="4">
    <location>
        <begin position="22"/>
        <end position="51"/>
    </location>
</feature>